<dbReference type="EMBL" id="LKAJ01000001">
    <property type="protein sequence ID" value="KRG22695.1"/>
    <property type="molecule type" value="Genomic_DNA"/>
</dbReference>
<proteinExistence type="predicted"/>
<reference evidence="2" key="1">
    <citation type="submission" date="2015-09" db="EMBL/GenBank/DDBJ databases">
        <title>Draft Genome Sequences of Two Novel Amoeba-resistant Intranuclear Bacteria, Candidatus Berkiella cookevillensis and Candidatus Berkiella aquae.</title>
        <authorList>
            <person name="Mehari Y.T."/>
            <person name="Arivett B.A."/>
            <person name="Farone A.L."/>
            <person name="Gunderson J.H."/>
            <person name="Farone M.B."/>
        </authorList>
    </citation>
    <scope>NUCLEOTIDE SEQUENCE [LARGE SCALE GENOMIC DNA]</scope>
    <source>
        <strain evidence="2">HT99</strain>
    </source>
</reference>
<keyword evidence="1" id="KW-0812">Transmembrane</keyword>
<dbReference type="STRING" id="295108.HT99x_00235"/>
<keyword evidence="1" id="KW-1133">Transmembrane helix</keyword>
<sequence length="37" mass="4012">MRILSREEVNEVTGGFLNFIIGSAIGLISYAITKNSP</sequence>
<gene>
    <name evidence="2" type="ORF">HT99x_00235</name>
</gene>
<evidence type="ECO:0000313" key="2">
    <source>
        <dbReference type="EMBL" id="KRG22695.1"/>
    </source>
</evidence>
<protein>
    <submittedName>
        <fullName evidence="2">Uncharacterized protein</fullName>
    </submittedName>
</protein>
<comment type="caution">
    <text evidence="2">The sequence shown here is derived from an EMBL/GenBank/DDBJ whole genome shotgun (WGS) entry which is preliminary data.</text>
</comment>
<organism evidence="2">
    <name type="scientific">Candidatus Berkiella aquae</name>
    <dbReference type="NCBI Taxonomy" id="295108"/>
    <lineage>
        <taxon>Bacteria</taxon>
        <taxon>Pseudomonadati</taxon>
        <taxon>Pseudomonadota</taxon>
        <taxon>Gammaproteobacteria</taxon>
        <taxon>Candidatus Berkiellales</taxon>
        <taxon>Candidatus Berkiellaceae</taxon>
        <taxon>Candidatus Berkiella</taxon>
    </lineage>
</organism>
<keyword evidence="1" id="KW-0472">Membrane</keyword>
<accession>A0A0Q9Z0W2</accession>
<evidence type="ECO:0000256" key="1">
    <source>
        <dbReference type="SAM" id="Phobius"/>
    </source>
</evidence>
<name>A0A0Q9Z0W2_9GAMM</name>
<feature type="transmembrane region" description="Helical" evidence="1">
    <location>
        <begin position="12"/>
        <end position="32"/>
    </location>
</feature>
<dbReference type="AlphaFoldDB" id="A0A0Q9Z0W2"/>